<sequence length="127" mass="14603">MEIESRQDAKERLKSVQRLLKETCAQFEKITKRRLESRRFEDPRSFEELKARILSGEKGEDDASRATRQRFLTIVSVVQAWTGPIKTATDVASISLESKEEGKRKEKHQDIPSGRGGVHICAFMKLR</sequence>
<dbReference type="AlphaFoldDB" id="A0A7R7WTU3"/>
<accession>A0A7R7WTU3</accession>
<gene>
    <name evidence="1" type="ORF">AKAW2_20898A</name>
</gene>
<evidence type="ECO:0000313" key="1">
    <source>
        <dbReference type="EMBL" id="BCR95958.1"/>
    </source>
</evidence>
<dbReference type="Proteomes" id="UP000661280">
    <property type="component" value="Chromosome 2"/>
</dbReference>
<dbReference type="EMBL" id="AP024426">
    <property type="protein sequence ID" value="BCR95958.1"/>
    <property type="molecule type" value="Genomic_DNA"/>
</dbReference>
<reference evidence="1" key="2">
    <citation type="submission" date="2021-02" db="EMBL/GenBank/DDBJ databases">
        <title>Aspergillus luchuensis mut. kawachii IFO 4304 genome sequence.</title>
        <authorList>
            <person name="Mori K."/>
            <person name="Kadooka C."/>
            <person name="Goto M."/>
            <person name="Futagami T."/>
        </authorList>
    </citation>
    <scope>NUCLEOTIDE SEQUENCE</scope>
    <source>
        <strain evidence="1">IFO 4308</strain>
    </source>
</reference>
<proteinExistence type="predicted"/>
<dbReference type="KEGG" id="aluc:AKAW2_20898A"/>
<reference evidence="1" key="1">
    <citation type="submission" date="2021-01" db="EMBL/GenBank/DDBJ databases">
        <authorList>
            <consortium name="Aspergillus luchuensis mut. kawachii IFO 4304 genome sequencing consortium"/>
            <person name="Kazuki M."/>
            <person name="Futagami T."/>
        </authorList>
    </citation>
    <scope>NUCLEOTIDE SEQUENCE</scope>
    <source>
        <strain evidence="1">IFO 4308</strain>
    </source>
</reference>
<dbReference type="RefSeq" id="XP_041539724.1">
    <property type="nucleotide sequence ID" value="XM_041685663.1"/>
</dbReference>
<protein>
    <submittedName>
        <fullName evidence="1">Uncharacterized protein</fullName>
    </submittedName>
</protein>
<evidence type="ECO:0000313" key="2">
    <source>
        <dbReference type="Proteomes" id="UP000661280"/>
    </source>
</evidence>
<dbReference type="GeneID" id="64957283"/>
<organism evidence="1 2">
    <name type="scientific">Aspergillus kawachii</name>
    <name type="common">White koji mold</name>
    <name type="synonym">Aspergillus awamori var. kawachi</name>
    <dbReference type="NCBI Taxonomy" id="1069201"/>
    <lineage>
        <taxon>Eukaryota</taxon>
        <taxon>Fungi</taxon>
        <taxon>Dikarya</taxon>
        <taxon>Ascomycota</taxon>
        <taxon>Pezizomycotina</taxon>
        <taxon>Eurotiomycetes</taxon>
        <taxon>Eurotiomycetidae</taxon>
        <taxon>Eurotiales</taxon>
        <taxon>Aspergillaceae</taxon>
        <taxon>Aspergillus</taxon>
        <taxon>Aspergillus subgen. Circumdati</taxon>
    </lineage>
</organism>
<keyword evidence="2" id="KW-1185">Reference proteome</keyword>
<name>A0A7R7WTU3_ASPKA</name>